<feature type="compositionally biased region" description="Basic residues" evidence="1">
    <location>
        <begin position="289"/>
        <end position="302"/>
    </location>
</feature>
<sequence length="577" mass="64345">MIFDRTNVSVAIVHPNGNEFVEYDTEVAPSSTSSTGWYKGNANVTHARVTLHLTRFVPYGEWLPLRSNQRQQKNILFEDCVVRTQHTTFTGERETLLKKATFKFVAVRPADNLYLDGSYEASQAEFIGRIVVDVQIGKAEELLSPAEPIYGLTRENTMPWCIRPENPVVTEFAYRKGVHYCTKLQTTGTVDVAPTSSYVFNRGIHCERGINHRFIFYARDYAYITLPRLSSVAAEDPVMAEDFAQRYGDVEGSINPYGKLQYEPASASKEATQRERFLTSTPQPVRLAPPKKRKQVYSKRRVSQQTPESEHDAALDHVSKRLKSATLTPQPKSRRHTQVSRASTHIINCSRGSSQTAASQRPLRSRTTAHASVASGRTPSRDQTFVDIDMSETLSVDYAHAEHLITSTEELITNPTLTSAGPIQPPARLQTIAEEPSPSELTGRATHAAAPKLDLTKEELKDKAFLALAMESVINARHRELRQAEIDELETKYKLALLRCEKSQEKSQEPAVYGDEGLLASLESGLSRPLPRPRSPSPPRSDDELVSDEYLGGFLAESGESSFYGDAPSETSSARER</sequence>
<feature type="compositionally biased region" description="Basic and acidic residues" evidence="1">
    <location>
        <begin position="308"/>
        <end position="319"/>
    </location>
</feature>
<proteinExistence type="predicted"/>
<feature type="compositionally biased region" description="Polar residues" evidence="1">
    <location>
        <begin position="339"/>
        <end position="359"/>
    </location>
</feature>
<evidence type="ECO:0000313" key="2">
    <source>
        <dbReference type="EMBL" id="KAF2492733.1"/>
    </source>
</evidence>
<evidence type="ECO:0000313" key="3">
    <source>
        <dbReference type="Proteomes" id="UP000799750"/>
    </source>
</evidence>
<dbReference type="AlphaFoldDB" id="A0A6A6QLY0"/>
<dbReference type="EMBL" id="MU004193">
    <property type="protein sequence ID" value="KAF2492733.1"/>
    <property type="molecule type" value="Genomic_DNA"/>
</dbReference>
<feature type="compositionally biased region" description="Polar residues" evidence="1">
    <location>
        <begin position="365"/>
        <end position="380"/>
    </location>
</feature>
<dbReference type="Proteomes" id="UP000799750">
    <property type="component" value="Unassembled WGS sequence"/>
</dbReference>
<reference evidence="2" key="1">
    <citation type="journal article" date="2020" name="Stud. Mycol.">
        <title>101 Dothideomycetes genomes: a test case for predicting lifestyles and emergence of pathogens.</title>
        <authorList>
            <person name="Haridas S."/>
            <person name="Albert R."/>
            <person name="Binder M."/>
            <person name="Bloem J."/>
            <person name="Labutti K."/>
            <person name="Salamov A."/>
            <person name="Andreopoulos B."/>
            <person name="Baker S."/>
            <person name="Barry K."/>
            <person name="Bills G."/>
            <person name="Bluhm B."/>
            <person name="Cannon C."/>
            <person name="Castanera R."/>
            <person name="Culley D."/>
            <person name="Daum C."/>
            <person name="Ezra D."/>
            <person name="Gonzalez J."/>
            <person name="Henrissat B."/>
            <person name="Kuo A."/>
            <person name="Liang C."/>
            <person name="Lipzen A."/>
            <person name="Lutzoni F."/>
            <person name="Magnuson J."/>
            <person name="Mondo S."/>
            <person name="Nolan M."/>
            <person name="Ohm R."/>
            <person name="Pangilinan J."/>
            <person name="Park H.-J."/>
            <person name="Ramirez L."/>
            <person name="Alfaro M."/>
            <person name="Sun H."/>
            <person name="Tritt A."/>
            <person name="Yoshinaga Y."/>
            <person name="Zwiers L.-H."/>
            <person name="Turgeon B."/>
            <person name="Goodwin S."/>
            <person name="Spatafora J."/>
            <person name="Crous P."/>
            <person name="Grigoriev I."/>
        </authorList>
    </citation>
    <scope>NUCLEOTIDE SEQUENCE</scope>
    <source>
        <strain evidence="2">CBS 269.34</strain>
    </source>
</reference>
<accession>A0A6A6QLY0</accession>
<keyword evidence="3" id="KW-1185">Reference proteome</keyword>
<evidence type="ECO:0000256" key="1">
    <source>
        <dbReference type="SAM" id="MobiDB-lite"/>
    </source>
</evidence>
<gene>
    <name evidence="2" type="ORF">BU16DRAFT_592533</name>
</gene>
<organism evidence="2 3">
    <name type="scientific">Lophium mytilinum</name>
    <dbReference type="NCBI Taxonomy" id="390894"/>
    <lineage>
        <taxon>Eukaryota</taxon>
        <taxon>Fungi</taxon>
        <taxon>Dikarya</taxon>
        <taxon>Ascomycota</taxon>
        <taxon>Pezizomycotina</taxon>
        <taxon>Dothideomycetes</taxon>
        <taxon>Pleosporomycetidae</taxon>
        <taxon>Mytilinidiales</taxon>
        <taxon>Mytilinidiaceae</taxon>
        <taxon>Lophium</taxon>
    </lineage>
</organism>
<feature type="compositionally biased region" description="Pro residues" evidence="1">
    <location>
        <begin position="530"/>
        <end position="539"/>
    </location>
</feature>
<name>A0A6A6QLY0_9PEZI</name>
<protein>
    <submittedName>
        <fullName evidence="2">Uncharacterized protein</fullName>
    </submittedName>
</protein>
<feature type="region of interest" description="Disordered" evidence="1">
    <location>
        <begin position="264"/>
        <end position="380"/>
    </location>
</feature>
<feature type="region of interest" description="Disordered" evidence="1">
    <location>
        <begin position="523"/>
        <end position="577"/>
    </location>
</feature>